<evidence type="ECO:0000256" key="3">
    <source>
        <dbReference type="ARBA" id="ARBA00022898"/>
    </source>
</evidence>
<reference evidence="10" key="1">
    <citation type="submission" date="2016-10" db="EMBL/GenBank/DDBJ databases">
        <authorList>
            <person name="Varghese N."/>
            <person name="Submissions S."/>
        </authorList>
    </citation>
    <scope>NUCLEOTIDE SEQUENCE [LARGE SCALE GENOMIC DNA]</scope>
    <source>
        <strain evidence="10">DSM 22619</strain>
    </source>
</reference>
<feature type="modified residue" description="N6-(pyridoxal phosphate)lysine" evidence="5">
    <location>
        <position position="56"/>
    </location>
</feature>
<evidence type="ECO:0000259" key="8">
    <source>
        <dbReference type="Pfam" id="PF02784"/>
    </source>
</evidence>
<comment type="cofactor">
    <cofactor evidence="1 5">
        <name>pyridoxal 5'-phosphate</name>
        <dbReference type="ChEBI" id="CHEBI:597326"/>
    </cofactor>
</comment>
<dbReference type="SUPFAM" id="SSF50621">
    <property type="entry name" value="Alanine racemase C-terminal domain-like"/>
    <property type="match status" value="1"/>
</dbReference>
<keyword evidence="4" id="KW-0456">Lyase</keyword>
<dbReference type="InterPro" id="IPR022644">
    <property type="entry name" value="De-COase2_N"/>
</dbReference>
<keyword evidence="10" id="KW-1185">Reference proteome</keyword>
<accession>A0A1G6IDY3</accession>
<dbReference type="PRINTS" id="PR01181">
    <property type="entry name" value="DAPDCRBXLASE"/>
</dbReference>
<dbReference type="Gene3D" id="2.40.37.10">
    <property type="entry name" value="Lyase, Ornithine Decarboxylase, Chain A, domain 1"/>
    <property type="match status" value="1"/>
</dbReference>
<protein>
    <submittedName>
        <fullName evidence="9">Diaminopimelate decarboxylase</fullName>
    </submittedName>
</protein>
<dbReference type="Pfam" id="PF00278">
    <property type="entry name" value="Orn_DAP_Arg_deC"/>
    <property type="match status" value="1"/>
</dbReference>
<sequence>MGRKTPFATARQLEDIASTYPTPFYLYDEAGIRSTAQSVLDAFSWNPGYREFYAVKACPNPRIIQMLLDMGFGLDVSSECELQMAERLGVRGEKIMFSSNDTPSQEFAHAARLGATINLDDVTHIDTLLDVVDEVPRTVSLRLNPGEFPFANGIFGKPSEAKFGMTEEQLFDAVRRLMGLGVRDFGIHALLASNTVTNEYYPTLARTLFDVAARLHERLGAHVTFVNLSGGVGIDYRPEERPNDIFAIAEGVRRAYEDVLAPAGMGDVSVYTEMGRFITGPHGALVTRVIHEKHIYHDYLGVDACASDLMRPMLYDAYHHITVVGHEGEPADHVYDVTGALCENSDRLANARPLPECHPGDLLFIHDTGAHGHCMGYNYNGRLRHAELLLHEDGSVEMIRRAETPEDYFATLDVLEGWGAPAAESAGKAKPARP</sequence>
<proteinExistence type="inferred from homology"/>
<dbReference type="AlphaFoldDB" id="A0A1G6IDY3"/>
<feature type="domain" description="Orn/DAP/Arg decarboxylase 2 N-terminal" evidence="8">
    <location>
        <begin position="34"/>
        <end position="279"/>
    </location>
</feature>
<dbReference type="PROSITE" id="PS00878">
    <property type="entry name" value="ODR_DC_2_1"/>
    <property type="match status" value="1"/>
</dbReference>
<evidence type="ECO:0000259" key="7">
    <source>
        <dbReference type="Pfam" id="PF00278"/>
    </source>
</evidence>
<dbReference type="CDD" id="cd06828">
    <property type="entry name" value="PLPDE_III_DapDC"/>
    <property type="match status" value="1"/>
</dbReference>
<evidence type="ECO:0000256" key="2">
    <source>
        <dbReference type="ARBA" id="ARBA00022793"/>
    </source>
</evidence>
<dbReference type="PANTHER" id="PTHR43727:SF2">
    <property type="entry name" value="GROUP IV DECARBOXYLASE"/>
    <property type="match status" value="1"/>
</dbReference>
<dbReference type="InterPro" id="IPR000183">
    <property type="entry name" value="Orn/DAP/Arg_de-COase"/>
</dbReference>
<keyword evidence="3 5" id="KW-0663">Pyridoxal phosphate</keyword>
<dbReference type="RefSeq" id="WP_090844939.1">
    <property type="nucleotide sequence ID" value="NZ_FMZL01000002.1"/>
</dbReference>
<dbReference type="InterPro" id="IPR022653">
    <property type="entry name" value="De-COase2_pyr-phos_BS"/>
</dbReference>
<comment type="similarity">
    <text evidence="6">Belongs to the Orn/Lys/Arg decarboxylase class-II family.</text>
</comment>
<dbReference type="GO" id="GO:0009089">
    <property type="term" value="P:lysine biosynthetic process via diaminopimelate"/>
    <property type="evidence" value="ECO:0007669"/>
    <property type="project" value="InterPro"/>
</dbReference>
<dbReference type="STRING" id="604330.SAMN04489857_0307"/>
<evidence type="ECO:0000256" key="4">
    <source>
        <dbReference type="ARBA" id="ARBA00023239"/>
    </source>
</evidence>
<dbReference type="PRINTS" id="PR01179">
    <property type="entry name" value="ODADCRBXLASE"/>
</dbReference>
<dbReference type="GO" id="GO:0008836">
    <property type="term" value="F:diaminopimelate decarboxylase activity"/>
    <property type="evidence" value="ECO:0007669"/>
    <property type="project" value="InterPro"/>
</dbReference>
<evidence type="ECO:0000256" key="5">
    <source>
        <dbReference type="PIRSR" id="PIRSR600183-50"/>
    </source>
</evidence>
<dbReference type="Gene3D" id="3.20.20.10">
    <property type="entry name" value="Alanine racemase"/>
    <property type="match status" value="1"/>
</dbReference>
<dbReference type="SUPFAM" id="SSF51419">
    <property type="entry name" value="PLP-binding barrel"/>
    <property type="match status" value="1"/>
</dbReference>
<feature type="domain" description="Orn/DAP/Arg decarboxylase 2 C-terminal" evidence="7">
    <location>
        <begin position="24"/>
        <end position="369"/>
    </location>
</feature>
<name>A0A1G6IDY3_9ACTN</name>
<feature type="active site" description="Proton donor" evidence="5">
    <location>
        <position position="342"/>
    </location>
</feature>
<dbReference type="PANTHER" id="PTHR43727">
    <property type="entry name" value="DIAMINOPIMELATE DECARBOXYLASE"/>
    <property type="match status" value="1"/>
</dbReference>
<dbReference type="Pfam" id="PF02784">
    <property type="entry name" value="Orn_Arg_deC_N"/>
    <property type="match status" value="1"/>
</dbReference>
<dbReference type="InterPro" id="IPR029066">
    <property type="entry name" value="PLP-binding_barrel"/>
</dbReference>
<dbReference type="InterPro" id="IPR002986">
    <property type="entry name" value="DAP_deCOOHase_LysA"/>
</dbReference>
<dbReference type="FunFam" id="3.20.20.10:FF:000003">
    <property type="entry name" value="Diaminopimelate decarboxylase"/>
    <property type="match status" value="1"/>
</dbReference>
<evidence type="ECO:0000313" key="9">
    <source>
        <dbReference type="EMBL" id="SDC04749.1"/>
    </source>
</evidence>
<gene>
    <name evidence="9" type="ORF">SAMN04487824_102134</name>
</gene>
<dbReference type="EMBL" id="FMZL01000002">
    <property type="protein sequence ID" value="SDC04749.1"/>
    <property type="molecule type" value="Genomic_DNA"/>
</dbReference>
<evidence type="ECO:0000313" key="10">
    <source>
        <dbReference type="Proteomes" id="UP000198528"/>
    </source>
</evidence>
<dbReference type="InterPro" id="IPR009006">
    <property type="entry name" value="Ala_racemase/Decarboxylase_C"/>
</dbReference>
<evidence type="ECO:0000256" key="6">
    <source>
        <dbReference type="RuleBase" id="RU003737"/>
    </source>
</evidence>
<evidence type="ECO:0000256" key="1">
    <source>
        <dbReference type="ARBA" id="ARBA00001933"/>
    </source>
</evidence>
<organism evidence="9 10">
    <name type="scientific">Parafannyhessea umbonata</name>
    <dbReference type="NCBI Taxonomy" id="604330"/>
    <lineage>
        <taxon>Bacteria</taxon>
        <taxon>Bacillati</taxon>
        <taxon>Actinomycetota</taxon>
        <taxon>Coriobacteriia</taxon>
        <taxon>Coriobacteriales</taxon>
        <taxon>Atopobiaceae</taxon>
        <taxon>Parafannyhessea</taxon>
    </lineage>
</organism>
<dbReference type="InterPro" id="IPR022643">
    <property type="entry name" value="De-COase2_C"/>
</dbReference>
<dbReference type="Proteomes" id="UP000198528">
    <property type="component" value="Unassembled WGS sequence"/>
</dbReference>
<keyword evidence="2" id="KW-0210">Decarboxylase</keyword>